<evidence type="ECO:0000313" key="5">
    <source>
        <dbReference type="EMBL" id="CAI2363596.1"/>
    </source>
</evidence>
<reference evidence="5" key="1">
    <citation type="submission" date="2023-07" db="EMBL/GenBank/DDBJ databases">
        <authorList>
            <consortium name="AG Swart"/>
            <person name="Singh M."/>
            <person name="Singh A."/>
            <person name="Seah K."/>
            <person name="Emmerich C."/>
        </authorList>
    </citation>
    <scope>NUCLEOTIDE SEQUENCE</scope>
    <source>
        <strain evidence="5">DP1</strain>
    </source>
</reference>
<keyword evidence="2" id="KW-0539">Nucleus</keyword>
<feature type="compositionally biased region" description="Polar residues" evidence="3">
    <location>
        <begin position="224"/>
        <end position="234"/>
    </location>
</feature>
<comment type="caution">
    <text evidence="5">The sequence shown here is derived from an EMBL/GenBank/DDBJ whole genome shotgun (WGS) entry which is preliminary data.</text>
</comment>
<feature type="region of interest" description="Disordered" evidence="3">
    <location>
        <begin position="1"/>
        <end position="25"/>
    </location>
</feature>
<organism evidence="5 6">
    <name type="scientific">Euplotes crassus</name>
    <dbReference type="NCBI Taxonomy" id="5936"/>
    <lineage>
        <taxon>Eukaryota</taxon>
        <taxon>Sar</taxon>
        <taxon>Alveolata</taxon>
        <taxon>Ciliophora</taxon>
        <taxon>Intramacronucleata</taxon>
        <taxon>Spirotrichea</taxon>
        <taxon>Hypotrichia</taxon>
        <taxon>Euplotida</taxon>
        <taxon>Euplotidae</taxon>
        <taxon>Moneuplotes</taxon>
    </lineage>
</organism>
<dbReference type="EMBL" id="CAMPGE010004751">
    <property type="protein sequence ID" value="CAI2363596.1"/>
    <property type="molecule type" value="Genomic_DNA"/>
</dbReference>
<dbReference type="GO" id="GO:0003700">
    <property type="term" value="F:DNA-binding transcription factor activity"/>
    <property type="evidence" value="ECO:0007669"/>
    <property type="project" value="TreeGrafter"/>
</dbReference>
<dbReference type="PANTHER" id="PTHR31319:SF77">
    <property type="entry name" value="ZINC FINGER PROTEIN CONSTANS-LIKE 4"/>
    <property type="match status" value="1"/>
</dbReference>
<proteinExistence type="predicted"/>
<evidence type="ECO:0000256" key="1">
    <source>
        <dbReference type="ARBA" id="ARBA00004123"/>
    </source>
</evidence>
<feature type="compositionally biased region" description="Polar residues" evidence="3">
    <location>
        <begin position="1"/>
        <end position="11"/>
    </location>
</feature>
<name>A0AAD1UBH8_EUPCR</name>
<gene>
    <name evidence="5" type="ORF">ECRASSUSDP1_LOCUS4932</name>
</gene>
<dbReference type="GO" id="GO:0005634">
    <property type="term" value="C:nucleus"/>
    <property type="evidence" value="ECO:0007669"/>
    <property type="project" value="UniProtKB-SubCell"/>
</dbReference>
<feature type="region of interest" description="Disordered" evidence="3">
    <location>
        <begin position="192"/>
        <end position="234"/>
    </location>
</feature>
<sequence length="499" mass="58039">MIGPVSNISQSDKPENTPWNDHANENRYNLFSHFPDSKSQSHVNQEDMNYQAAITQNNIPINPSISSIEQRGSAKNSFYECDEPSLFLKKAILDSSVAVMDEQAKYELPIPSSKENSVIFNINHPKMRDPVNDTHTDQSEKCRLEYLESNESSFMIRGGVGIPFIGKPPYSKSNKIPKERPIDLESNCSQSLIIKPPNRGHDRLQSSSIERFNRRSTSRDRVNRQSSSIERFNRQSSSIDRFQRILYPKSKEVPRSFEQNTKKQKNFHAQAMGKLNELVCKNEEEKEPPLKNFNLLSERSRQSSICKPPDLGSDSDAKEPRIGQPNIEIWENPEMIKVKQLEPEKSIKYFDINKEKAPKKKREEKLEVDKDSRSVHSMPINYVSLANSFEDRARTFNTKDPIRLAKIKKYLEKKKRRNFNRDIIYPTRKRVALMRPRVNGMFLPGKDLLQTELNKKKAKKPRIKKRPGRKRKYDTITKYSDLEDDIEKGKKIFKISKHK</sequence>
<dbReference type="Proteomes" id="UP001295684">
    <property type="component" value="Unassembled WGS sequence"/>
</dbReference>
<dbReference type="InterPro" id="IPR010402">
    <property type="entry name" value="CCT_domain"/>
</dbReference>
<dbReference type="AlphaFoldDB" id="A0AAD1UBH8"/>
<evidence type="ECO:0000256" key="3">
    <source>
        <dbReference type="SAM" id="MobiDB-lite"/>
    </source>
</evidence>
<evidence type="ECO:0000259" key="4">
    <source>
        <dbReference type="PROSITE" id="PS51017"/>
    </source>
</evidence>
<feature type="compositionally biased region" description="Basic and acidic residues" evidence="3">
    <location>
        <begin position="211"/>
        <end position="223"/>
    </location>
</feature>
<evidence type="ECO:0000313" key="6">
    <source>
        <dbReference type="Proteomes" id="UP001295684"/>
    </source>
</evidence>
<feature type="region of interest" description="Disordered" evidence="3">
    <location>
        <begin position="299"/>
        <end position="325"/>
    </location>
</feature>
<dbReference type="Pfam" id="PF06203">
    <property type="entry name" value="CCT"/>
    <property type="match status" value="1"/>
</dbReference>
<keyword evidence="6" id="KW-1185">Reference proteome</keyword>
<comment type="subcellular location">
    <subcellularLocation>
        <location evidence="1">Nucleus</location>
    </subcellularLocation>
</comment>
<dbReference type="PROSITE" id="PS51017">
    <property type="entry name" value="CCT"/>
    <property type="match status" value="1"/>
</dbReference>
<dbReference type="PANTHER" id="PTHR31319">
    <property type="entry name" value="ZINC FINGER PROTEIN CONSTANS-LIKE 4"/>
    <property type="match status" value="1"/>
</dbReference>
<accession>A0AAD1UBH8</accession>
<protein>
    <recommendedName>
        <fullName evidence="4">CCT domain-containing protein</fullName>
    </recommendedName>
</protein>
<evidence type="ECO:0000256" key="2">
    <source>
        <dbReference type="ARBA" id="ARBA00023242"/>
    </source>
</evidence>
<dbReference type="InterPro" id="IPR045281">
    <property type="entry name" value="CONSTANS-like"/>
</dbReference>
<feature type="domain" description="CCT" evidence="4">
    <location>
        <begin position="403"/>
        <end position="445"/>
    </location>
</feature>